<feature type="region of interest" description="Disordered" evidence="1">
    <location>
        <begin position="85"/>
        <end position="112"/>
    </location>
</feature>
<dbReference type="CDD" id="cd00037">
    <property type="entry name" value="CLECT"/>
    <property type="match status" value="1"/>
</dbReference>
<evidence type="ECO:0000313" key="4">
    <source>
        <dbReference type="EMBL" id="CAH0389394.1"/>
    </source>
</evidence>
<name>A0A9P0AF54_BEMTA</name>
<evidence type="ECO:0000259" key="3">
    <source>
        <dbReference type="PROSITE" id="PS50041"/>
    </source>
</evidence>
<dbReference type="SMART" id="SM00034">
    <property type="entry name" value="CLECT"/>
    <property type="match status" value="1"/>
</dbReference>
<dbReference type="InterPro" id="IPR001304">
    <property type="entry name" value="C-type_lectin-like"/>
</dbReference>
<sequence>MDETISVGRDMRWIFISLHATVVSLLLSTVVAEHGSKKVEIIHLNPNSDPSMLPVWHHFLSLEDLALREDKPKILGPTIPTGYVVNKPGSGGANDRVDPPKPPQPIDKQSQQVTETDLYLLGAIEKLVYRVDLMDKRLRRTEELLQHVIEGGSNQREDPCPGNFTRVARNCYHFSERQFNWKSAMSMCKSLGGNLLELESKEEYTEFITFLLADKQTRGHDFWTGGLNPGLLWIWANSAQPVVKKNSNRPEDEIAGNGRCLKIAYNTNSRIYHYYGADCGARQRYVCEHEENTTLRALRRIHKALKDKSEL</sequence>
<evidence type="ECO:0000256" key="2">
    <source>
        <dbReference type="SAM" id="SignalP"/>
    </source>
</evidence>
<dbReference type="InterPro" id="IPR016187">
    <property type="entry name" value="CTDL_fold"/>
</dbReference>
<feature type="chain" id="PRO_5040257367" description="C-type lectin domain-containing protein" evidence="2">
    <location>
        <begin position="33"/>
        <end position="311"/>
    </location>
</feature>
<keyword evidence="5" id="KW-1185">Reference proteome</keyword>
<dbReference type="Proteomes" id="UP001152759">
    <property type="component" value="Chromosome 4"/>
</dbReference>
<organism evidence="4 5">
    <name type="scientific">Bemisia tabaci</name>
    <name type="common">Sweetpotato whitefly</name>
    <name type="synonym">Aleurodes tabaci</name>
    <dbReference type="NCBI Taxonomy" id="7038"/>
    <lineage>
        <taxon>Eukaryota</taxon>
        <taxon>Metazoa</taxon>
        <taxon>Ecdysozoa</taxon>
        <taxon>Arthropoda</taxon>
        <taxon>Hexapoda</taxon>
        <taxon>Insecta</taxon>
        <taxon>Pterygota</taxon>
        <taxon>Neoptera</taxon>
        <taxon>Paraneoptera</taxon>
        <taxon>Hemiptera</taxon>
        <taxon>Sternorrhyncha</taxon>
        <taxon>Aleyrodoidea</taxon>
        <taxon>Aleyrodidae</taxon>
        <taxon>Aleyrodinae</taxon>
        <taxon>Bemisia</taxon>
    </lineage>
</organism>
<feature type="domain" description="C-type lectin" evidence="3">
    <location>
        <begin position="167"/>
        <end position="288"/>
    </location>
</feature>
<dbReference type="Pfam" id="PF00059">
    <property type="entry name" value="Lectin_C"/>
    <property type="match status" value="1"/>
</dbReference>
<feature type="signal peptide" evidence="2">
    <location>
        <begin position="1"/>
        <end position="32"/>
    </location>
</feature>
<evidence type="ECO:0000256" key="1">
    <source>
        <dbReference type="SAM" id="MobiDB-lite"/>
    </source>
</evidence>
<dbReference type="AlphaFoldDB" id="A0A9P0AF54"/>
<dbReference type="Gene3D" id="3.10.100.10">
    <property type="entry name" value="Mannose-Binding Protein A, subunit A"/>
    <property type="match status" value="1"/>
</dbReference>
<proteinExistence type="predicted"/>
<gene>
    <name evidence="4" type="ORF">BEMITA_LOCUS8227</name>
</gene>
<dbReference type="InterPro" id="IPR050111">
    <property type="entry name" value="C-type_lectin/snaclec_domain"/>
</dbReference>
<dbReference type="InterPro" id="IPR016186">
    <property type="entry name" value="C-type_lectin-like/link_sf"/>
</dbReference>
<dbReference type="PROSITE" id="PS50041">
    <property type="entry name" value="C_TYPE_LECTIN_2"/>
    <property type="match status" value="1"/>
</dbReference>
<protein>
    <recommendedName>
        <fullName evidence="3">C-type lectin domain-containing protein</fullName>
    </recommendedName>
</protein>
<dbReference type="OrthoDB" id="2142683at2759"/>
<dbReference type="EMBL" id="OU963865">
    <property type="protein sequence ID" value="CAH0389394.1"/>
    <property type="molecule type" value="Genomic_DNA"/>
</dbReference>
<evidence type="ECO:0000313" key="5">
    <source>
        <dbReference type="Proteomes" id="UP001152759"/>
    </source>
</evidence>
<reference evidence="4" key="1">
    <citation type="submission" date="2021-12" db="EMBL/GenBank/DDBJ databases">
        <authorList>
            <person name="King R."/>
        </authorList>
    </citation>
    <scope>NUCLEOTIDE SEQUENCE</scope>
</reference>
<dbReference type="SUPFAM" id="SSF56436">
    <property type="entry name" value="C-type lectin-like"/>
    <property type="match status" value="1"/>
</dbReference>
<keyword evidence="2" id="KW-0732">Signal</keyword>
<accession>A0A9P0AF54</accession>
<dbReference type="PANTHER" id="PTHR22803">
    <property type="entry name" value="MANNOSE, PHOSPHOLIPASE, LECTIN RECEPTOR RELATED"/>
    <property type="match status" value="1"/>
</dbReference>
<dbReference type="KEGG" id="btab:109034157"/>